<reference evidence="1 2" key="1">
    <citation type="submission" date="2023-02" db="EMBL/GenBank/DDBJ databases">
        <title>LHISI_Scaffold_Assembly.</title>
        <authorList>
            <person name="Stuart O.P."/>
            <person name="Cleave R."/>
            <person name="Magrath M.J.L."/>
            <person name="Mikheyev A.S."/>
        </authorList>
    </citation>
    <scope>NUCLEOTIDE SEQUENCE [LARGE SCALE GENOMIC DNA]</scope>
    <source>
        <strain evidence="1">Daus_M_001</strain>
        <tissue evidence="1">Leg muscle</tissue>
    </source>
</reference>
<dbReference type="EMBL" id="JARBHB010000001">
    <property type="protein sequence ID" value="KAJ8895301.1"/>
    <property type="molecule type" value="Genomic_DNA"/>
</dbReference>
<dbReference type="Proteomes" id="UP001159363">
    <property type="component" value="Chromosome 1"/>
</dbReference>
<organism evidence="1 2">
    <name type="scientific">Dryococelus australis</name>
    <dbReference type="NCBI Taxonomy" id="614101"/>
    <lineage>
        <taxon>Eukaryota</taxon>
        <taxon>Metazoa</taxon>
        <taxon>Ecdysozoa</taxon>
        <taxon>Arthropoda</taxon>
        <taxon>Hexapoda</taxon>
        <taxon>Insecta</taxon>
        <taxon>Pterygota</taxon>
        <taxon>Neoptera</taxon>
        <taxon>Polyneoptera</taxon>
        <taxon>Phasmatodea</taxon>
        <taxon>Verophasmatodea</taxon>
        <taxon>Anareolatae</taxon>
        <taxon>Phasmatidae</taxon>
        <taxon>Eurycanthinae</taxon>
        <taxon>Dryococelus</taxon>
    </lineage>
</organism>
<accession>A0ABQ9IF71</accession>
<evidence type="ECO:0000313" key="1">
    <source>
        <dbReference type="EMBL" id="KAJ8895301.1"/>
    </source>
</evidence>
<comment type="caution">
    <text evidence="1">The sequence shown here is derived from an EMBL/GenBank/DDBJ whole genome shotgun (WGS) entry which is preliminary data.</text>
</comment>
<gene>
    <name evidence="1" type="ORF">PR048_000626</name>
</gene>
<name>A0ABQ9IF71_9NEOP</name>
<sequence length="546" mass="61199">MTNGVLWHLSWRLYFRLTCRRSGSLSKSRRCNMAAMDNEQVTLLLYAEDAVALTNVSQSQNEATGFELSVFTKSVSHYTAFAAADRRPRKKRPLTRAWRQEHMPNVGTPASKEGGLWRVGQTPAASTCATVYKERHGQRLTCSHLYTETLVDREEHLFAPILVSSGQIASRRDCFLTCGNPLHRPVIGAEYVKQRADIGQRHHGHGVFPHQAITTGRTRKWVCPAVDNRLPETASGTMNNRAAASPNPSPSRIARHVTATGIKVNIRPCSFVFRLKFAFSLLQVCRPRQNSLVLLQTVGHLPLQIKLRSDDEMARRATLTNPAGWQKWCGRENLELDHLPRAYHNMAGERLYPGRVNCAVIVAYERAWWLRCNRYAGQCRAQDRRGIVMADGPCGLTGVLTSLPSRNHSVLHYWRQNDEVPGAGPHSRPTPQAAMTLLLNACAGAVQQWRELPRDVRSPPACLSPRRIGFNPRPVHYGFSQVGIVPDYAAGRWAFSWISRSPYTFIPALLHTHLASPTLALKTSMLRAAQIYSLTITRASAHTFKI</sequence>
<proteinExistence type="predicted"/>
<keyword evidence="2" id="KW-1185">Reference proteome</keyword>
<evidence type="ECO:0000313" key="2">
    <source>
        <dbReference type="Proteomes" id="UP001159363"/>
    </source>
</evidence>
<protein>
    <submittedName>
        <fullName evidence="1">Uncharacterized protein</fullName>
    </submittedName>
</protein>